<evidence type="ECO:0000313" key="2">
    <source>
        <dbReference type="Proteomes" id="UP000620550"/>
    </source>
</evidence>
<dbReference type="NCBIfam" id="TIGR01200">
    <property type="entry name" value="GLPGLI"/>
    <property type="match status" value="1"/>
</dbReference>
<reference evidence="2" key="1">
    <citation type="journal article" date="2019" name="Int. J. Syst. Evol. Microbiol.">
        <title>The Global Catalogue of Microorganisms (GCM) 10K type strain sequencing project: providing services to taxonomists for standard genome sequencing and annotation.</title>
        <authorList>
            <consortium name="The Broad Institute Genomics Platform"/>
            <consortium name="The Broad Institute Genome Sequencing Center for Infectious Disease"/>
            <person name="Wu L."/>
            <person name="Ma J."/>
        </authorList>
    </citation>
    <scope>NUCLEOTIDE SEQUENCE [LARGE SCALE GENOMIC DNA]</scope>
    <source>
        <strain evidence="2">CGMCC 1.12966</strain>
    </source>
</reference>
<name>A0ABQ3HX71_9SPHI</name>
<organism evidence="1 2">
    <name type="scientific">Sphingobacterium griseoflavum</name>
    <dbReference type="NCBI Taxonomy" id="1474952"/>
    <lineage>
        <taxon>Bacteria</taxon>
        <taxon>Pseudomonadati</taxon>
        <taxon>Bacteroidota</taxon>
        <taxon>Sphingobacteriia</taxon>
        <taxon>Sphingobacteriales</taxon>
        <taxon>Sphingobacteriaceae</taxon>
        <taxon>Sphingobacterium</taxon>
    </lineage>
</organism>
<protein>
    <recommendedName>
        <fullName evidence="3">GLPGLI family protein</fullName>
    </recommendedName>
</protein>
<gene>
    <name evidence="1" type="ORF">GCM10017764_13750</name>
</gene>
<evidence type="ECO:0000313" key="1">
    <source>
        <dbReference type="EMBL" id="GHE31853.1"/>
    </source>
</evidence>
<dbReference type="InterPro" id="IPR005901">
    <property type="entry name" value="GLPGLI"/>
</dbReference>
<dbReference type="Proteomes" id="UP000620550">
    <property type="component" value="Unassembled WGS sequence"/>
</dbReference>
<dbReference type="RefSeq" id="WP_189625898.1">
    <property type="nucleotide sequence ID" value="NZ_BNAF01000004.1"/>
</dbReference>
<dbReference type="EMBL" id="BNAF01000004">
    <property type="protein sequence ID" value="GHE31853.1"/>
    <property type="molecule type" value="Genomic_DNA"/>
</dbReference>
<keyword evidence="2" id="KW-1185">Reference proteome</keyword>
<dbReference type="Pfam" id="PF09697">
    <property type="entry name" value="Porph_ging"/>
    <property type="match status" value="1"/>
</dbReference>
<evidence type="ECO:0008006" key="3">
    <source>
        <dbReference type="Google" id="ProtNLM"/>
    </source>
</evidence>
<sequence>MKHNGILPFIICLFFSINYEAIFAQSREDFVFDIKVDYTLRFKKDSLSHIVDQLNCELLINNKQSLFRSEEKAQKDLARYQYLFDRSNFKGGAAISIAGQFKPDYTIIKDSDSLFYFQGINAGGANNMVHFYYSEPQNVLDWDLLTDTMTVMGYRCQKAVVDYGGRRWEAWFSTEIPISDGPYKFCGLPGLIVTIEDATSSWKFELTKFIRKESRIAFNFDEGVRYRRVTRTDFLKQAKSLLKNHWEIRTASQNGTDVHLKGSQLQKKQISEQVKRDNNWIELYP</sequence>
<accession>A0ABQ3HX71</accession>
<comment type="caution">
    <text evidence="1">The sequence shown here is derived from an EMBL/GenBank/DDBJ whole genome shotgun (WGS) entry which is preliminary data.</text>
</comment>
<proteinExistence type="predicted"/>